<keyword evidence="3 11" id="KW-0235">DNA replication</keyword>
<dbReference type="SUPFAM" id="SSF52540">
    <property type="entry name" value="P-loop containing nucleoside triphosphate hydrolases"/>
    <property type="match status" value="1"/>
</dbReference>
<dbReference type="InterPro" id="IPR041562">
    <property type="entry name" value="MCM_lid"/>
</dbReference>
<dbReference type="Gene3D" id="2.20.28.10">
    <property type="match status" value="1"/>
</dbReference>
<evidence type="ECO:0000313" key="15">
    <source>
        <dbReference type="Proteomes" id="UP000604046"/>
    </source>
</evidence>
<dbReference type="GO" id="GO:0042555">
    <property type="term" value="C:MCM complex"/>
    <property type="evidence" value="ECO:0007669"/>
    <property type="project" value="UniProtKB-UniRule"/>
</dbReference>
<reference evidence="14" key="1">
    <citation type="submission" date="2021-02" db="EMBL/GenBank/DDBJ databases">
        <authorList>
            <person name="Dougan E. K."/>
            <person name="Rhodes N."/>
            <person name="Thang M."/>
            <person name="Chan C."/>
        </authorList>
    </citation>
    <scope>NUCLEOTIDE SEQUENCE</scope>
</reference>
<dbReference type="SUPFAM" id="SSF50249">
    <property type="entry name" value="Nucleic acid-binding proteins"/>
    <property type="match status" value="1"/>
</dbReference>
<evidence type="ECO:0000313" key="14">
    <source>
        <dbReference type="EMBL" id="CAE7357036.1"/>
    </source>
</evidence>
<accession>A0A812Q410</accession>
<dbReference type="PRINTS" id="PR01657">
    <property type="entry name" value="MCMFAMILY"/>
</dbReference>
<dbReference type="PANTHER" id="PTHR11630">
    <property type="entry name" value="DNA REPLICATION LICENSING FACTOR MCM FAMILY MEMBER"/>
    <property type="match status" value="1"/>
</dbReference>
<feature type="region of interest" description="Disordered" evidence="12">
    <location>
        <begin position="338"/>
        <end position="360"/>
    </location>
</feature>
<dbReference type="InterPro" id="IPR003593">
    <property type="entry name" value="AAA+_ATPase"/>
</dbReference>
<feature type="domain" description="MCM C-terminal AAA(+) ATPase" evidence="13">
    <location>
        <begin position="467"/>
        <end position="673"/>
    </location>
</feature>
<comment type="similarity">
    <text evidence="2 10">Belongs to the MCM family.</text>
</comment>
<dbReference type="SMART" id="SM00350">
    <property type="entry name" value="MCM"/>
    <property type="match status" value="1"/>
</dbReference>
<comment type="subunit">
    <text evidence="11">Component of the MCM2-7 complex.</text>
</comment>
<keyword evidence="4 10" id="KW-0547">Nucleotide-binding</keyword>
<dbReference type="Proteomes" id="UP000604046">
    <property type="component" value="Unassembled WGS sequence"/>
</dbReference>
<evidence type="ECO:0000256" key="9">
    <source>
        <dbReference type="ARBA" id="ARBA00023242"/>
    </source>
</evidence>
<evidence type="ECO:0000259" key="13">
    <source>
        <dbReference type="PROSITE" id="PS50051"/>
    </source>
</evidence>
<dbReference type="GO" id="GO:0017116">
    <property type="term" value="F:single-stranded DNA helicase activity"/>
    <property type="evidence" value="ECO:0007669"/>
    <property type="project" value="TreeGrafter"/>
</dbReference>
<dbReference type="InterPro" id="IPR012340">
    <property type="entry name" value="NA-bd_OB-fold"/>
</dbReference>
<dbReference type="Pfam" id="PF17855">
    <property type="entry name" value="MCM_lid"/>
    <property type="match status" value="1"/>
</dbReference>
<dbReference type="GO" id="GO:0005524">
    <property type="term" value="F:ATP binding"/>
    <property type="evidence" value="ECO:0007669"/>
    <property type="project" value="UniProtKB-UniRule"/>
</dbReference>
<evidence type="ECO:0000256" key="2">
    <source>
        <dbReference type="ARBA" id="ARBA00008010"/>
    </source>
</evidence>
<dbReference type="Gene3D" id="3.40.50.300">
    <property type="entry name" value="P-loop containing nucleotide triphosphate hydrolases"/>
    <property type="match status" value="1"/>
</dbReference>
<evidence type="ECO:0000256" key="6">
    <source>
        <dbReference type="ARBA" id="ARBA00022806"/>
    </source>
</evidence>
<dbReference type="AlphaFoldDB" id="A0A812Q410"/>
<dbReference type="GO" id="GO:0000727">
    <property type="term" value="P:double-strand break repair via break-induced replication"/>
    <property type="evidence" value="ECO:0007669"/>
    <property type="project" value="TreeGrafter"/>
</dbReference>
<gene>
    <name evidence="14" type="primary">MCM3</name>
    <name evidence="14" type="ORF">SNAT2548_LOCUS19033</name>
</gene>
<keyword evidence="5 11" id="KW-0378">Hydrolase</keyword>
<evidence type="ECO:0000256" key="8">
    <source>
        <dbReference type="ARBA" id="ARBA00023125"/>
    </source>
</evidence>
<dbReference type="EMBL" id="CAJNDS010002163">
    <property type="protein sequence ID" value="CAE7357036.1"/>
    <property type="molecule type" value="Genomic_DNA"/>
</dbReference>
<dbReference type="PANTHER" id="PTHR11630:SF46">
    <property type="entry name" value="DNA REPLICATION LICENSING FACTOR MCM3-RELATED"/>
    <property type="match status" value="1"/>
</dbReference>
<evidence type="ECO:0000256" key="1">
    <source>
        <dbReference type="ARBA" id="ARBA00004123"/>
    </source>
</evidence>
<proteinExistence type="inferred from homology"/>
<dbReference type="InterPro" id="IPR001208">
    <property type="entry name" value="MCM_dom"/>
</dbReference>
<dbReference type="Gene3D" id="2.40.50.140">
    <property type="entry name" value="Nucleic acid-binding proteins"/>
    <property type="match status" value="1"/>
</dbReference>
<dbReference type="InterPro" id="IPR033762">
    <property type="entry name" value="MCM_OB"/>
</dbReference>
<dbReference type="GO" id="GO:1902975">
    <property type="term" value="P:mitotic DNA replication initiation"/>
    <property type="evidence" value="ECO:0007669"/>
    <property type="project" value="TreeGrafter"/>
</dbReference>
<comment type="subcellular location">
    <subcellularLocation>
        <location evidence="1 11">Nucleus</location>
    </subcellularLocation>
</comment>
<dbReference type="GO" id="GO:0016787">
    <property type="term" value="F:hydrolase activity"/>
    <property type="evidence" value="ECO:0007669"/>
    <property type="project" value="UniProtKB-KW"/>
</dbReference>
<dbReference type="InterPro" id="IPR008046">
    <property type="entry name" value="Mcm3"/>
</dbReference>
<dbReference type="Pfam" id="PF17207">
    <property type="entry name" value="MCM_OB"/>
    <property type="match status" value="1"/>
</dbReference>
<evidence type="ECO:0000256" key="11">
    <source>
        <dbReference type="RuleBase" id="RU368061"/>
    </source>
</evidence>
<dbReference type="InterPro" id="IPR031327">
    <property type="entry name" value="MCM"/>
</dbReference>
<dbReference type="InterPro" id="IPR011989">
    <property type="entry name" value="ARM-like"/>
</dbReference>
<protein>
    <recommendedName>
        <fullName evidence="11">DNA replication licensing factor MCM3</fullName>
        <ecNumber evidence="11">3.6.4.12</ecNumber>
    </recommendedName>
</protein>
<evidence type="ECO:0000256" key="3">
    <source>
        <dbReference type="ARBA" id="ARBA00022705"/>
    </source>
</evidence>
<keyword evidence="7 10" id="KW-0067">ATP-binding</keyword>
<feature type="compositionally biased region" description="Basic and acidic residues" evidence="12">
    <location>
        <begin position="351"/>
        <end position="360"/>
    </location>
</feature>
<evidence type="ECO:0000256" key="5">
    <source>
        <dbReference type="ARBA" id="ARBA00022801"/>
    </source>
</evidence>
<dbReference type="InterPro" id="IPR016024">
    <property type="entry name" value="ARM-type_fold"/>
</dbReference>
<dbReference type="OrthoDB" id="1882346at2759"/>
<organism evidence="14 15">
    <name type="scientific">Symbiodinium natans</name>
    <dbReference type="NCBI Taxonomy" id="878477"/>
    <lineage>
        <taxon>Eukaryota</taxon>
        <taxon>Sar</taxon>
        <taxon>Alveolata</taxon>
        <taxon>Dinophyceae</taxon>
        <taxon>Suessiales</taxon>
        <taxon>Symbiodiniaceae</taxon>
        <taxon>Symbiodinium</taxon>
    </lineage>
</organism>
<dbReference type="InterPro" id="IPR027417">
    <property type="entry name" value="P-loop_NTPase"/>
</dbReference>
<keyword evidence="8 10" id="KW-0238">DNA-binding</keyword>
<keyword evidence="6 11" id="KW-0347">Helicase</keyword>
<evidence type="ECO:0000256" key="10">
    <source>
        <dbReference type="RuleBase" id="RU004070"/>
    </source>
</evidence>
<dbReference type="GO" id="GO:0005634">
    <property type="term" value="C:nucleus"/>
    <property type="evidence" value="ECO:0007669"/>
    <property type="project" value="UniProtKB-SubCell"/>
</dbReference>
<name>A0A812Q410_9DINO</name>
<dbReference type="EC" id="3.6.4.12" evidence="11"/>
<dbReference type="PROSITE" id="PS50051">
    <property type="entry name" value="MCM_2"/>
    <property type="match status" value="1"/>
</dbReference>
<evidence type="ECO:0000256" key="7">
    <source>
        <dbReference type="ARBA" id="ARBA00022840"/>
    </source>
</evidence>
<evidence type="ECO:0000256" key="12">
    <source>
        <dbReference type="SAM" id="MobiDB-lite"/>
    </source>
</evidence>
<dbReference type="PRINTS" id="PR01659">
    <property type="entry name" value="MCMPROTEIN3"/>
</dbReference>
<comment type="caution">
    <text evidence="14">The sequence shown here is derived from an EMBL/GenBank/DDBJ whole genome shotgun (WGS) entry which is preliminary data.</text>
</comment>
<sequence length="873" mass="97826">MLPMLHHQWLDLRDATPEAMARCAKLLEDPEDPWLVAEVFDKLREWLRRDCHHVHKLMDPTLEVQVLQALRRFGPTNLEVARLGLGVVAGCCQRNDNNTELIVAAGFVKVLMNLMDLYRADGTLQDNACVAVWRLAERRSSGAERIVEADGVQRVLTAMRGHGRNSFVQVNALLALEKLALKGVVAADGLDHIADEATRLHPHNVQVKRSALRIKRLCRVTQGAEEEGPTPRALPVLEAEPLCQWLLSMDSAGFMMEYHPCLRQYETPAKVADRKLGHRRLFEQWCRDRVQTCNSGVEGIVTRCMVAQPKLMHSRHVHKDQDDGYVESRDHRDTTTLANQVNKSGGGFPKQDPEGRELKMDPSMSEYKDAQQFDLQESPETAPPGQVPRSIQVLCDGDLCDKAKPGDRVQVIGVLKGFPPPMQDFTDGFFPTRLVATSIKSVKEIIEHQFVSDDVDNIRKIAAREDTFKLLGRSFAPAICGHAKVKQGLLLQLLSGTEKNLDNGTHLRGDINVLLVGDPSCGKSQMLRFVMNTAGLAVSTTGKGSSGVGLTAAMIRDPNSSDFHLEAGAMVLADRGVICIDEFDKMNQADRVAIHEAMEQQVVTISKAGMHVTLNARCSVLAAANPIYGNFDPKLDLVKNIGLPDSLLSRFDLIFIVRDNSTEELDRKIADQVLRQHMMRYEGVERKRGVEEIHSSMMERRRMVSSKVTEEATKVFEDQMPMMEDGQSKETVTVDFLQKYIRFAKRLTPVLTAEARDYVAEKYVEMRMRFQSGFADVQAENSERKPRLAVTTRTLEALIRLATAHAKLKLRKEDVLVEDVEVAYQLMLAAREEEVPEAPTAPVVGDDDDDQQGQVTLQEVLQHWQKRLHAVNV</sequence>
<dbReference type="SMART" id="SM00382">
    <property type="entry name" value="AAA"/>
    <property type="match status" value="1"/>
</dbReference>
<dbReference type="GO" id="GO:0003697">
    <property type="term" value="F:single-stranded DNA binding"/>
    <property type="evidence" value="ECO:0007669"/>
    <property type="project" value="TreeGrafter"/>
</dbReference>
<dbReference type="SUPFAM" id="SSF48371">
    <property type="entry name" value="ARM repeat"/>
    <property type="match status" value="1"/>
</dbReference>
<keyword evidence="15" id="KW-1185">Reference proteome</keyword>
<dbReference type="GO" id="GO:0006271">
    <property type="term" value="P:DNA strand elongation involved in DNA replication"/>
    <property type="evidence" value="ECO:0007669"/>
    <property type="project" value="TreeGrafter"/>
</dbReference>
<dbReference type="Pfam" id="PF00493">
    <property type="entry name" value="MCM"/>
    <property type="match status" value="1"/>
</dbReference>
<comment type="function">
    <text evidence="11">Acts as component of the MCM2-7 complex (MCM complex) which is the replicative helicase essential for 'once per cell cycle' DNA replication initiation and elongation in eukaryotic cells. The active ATPase sites in the MCM2-7 ring are formed through the interaction surfaces of two neighboring subunits such that a critical structure of a conserved arginine finger motif is provided in trans relative to the ATP-binding site of the Walker A box of the adjacent subunit. The six ATPase active sites, however, are likely to contribute differentially to the complex helicase activity.</text>
</comment>
<keyword evidence="9 11" id="KW-0539">Nucleus</keyword>
<comment type="catalytic activity">
    <reaction evidence="11">
        <text>ATP + H2O = ADP + phosphate + H(+)</text>
        <dbReference type="Rhea" id="RHEA:13065"/>
        <dbReference type="ChEBI" id="CHEBI:15377"/>
        <dbReference type="ChEBI" id="CHEBI:15378"/>
        <dbReference type="ChEBI" id="CHEBI:30616"/>
        <dbReference type="ChEBI" id="CHEBI:43474"/>
        <dbReference type="ChEBI" id="CHEBI:456216"/>
        <dbReference type="EC" id="3.6.4.12"/>
    </reaction>
</comment>
<dbReference type="Gene3D" id="1.25.10.10">
    <property type="entry name" value="Leucine-rich Repeat Variant"/>
    <property type="match status" value="1"/>
</dbReference>
<evidence type="ECO:0000256" key="4">
    <source>
        <dbReference type="ARBA" id="ARBA00022741"/>
    </source>
</evidence>